<organism evidence="6 7">
    <name type="scientific">Candidatus Mcinerneyibacterium aminivorans</name>
    <dbReference type="NCBI Taxonomy" id="2703815"/>
    <lineage>
        <taxon>Bacteria</taxon>
        <taxon>Candidatus Macinerneyibacteriota</taxon>
        <taxon>Candidatus Mcinerneyibacteria</taxon>
        <taxon>Candidatus Mcinerneyibacteriales</taxon>
        <taxon>Candidatus Mcinerneyibacteriaceae</taxon>
        <taxon>Candidatus Mcinerneyibacterium</taxon>
    </lineage>
</organism>
<feature type="transmembrane region" description="Helical" evidence="4">
    <location>
        <begin position="103"/>
        <end position="125"/>
    </location>
</feature>
<dbReference type="Pfam" id="PF07690">
    <property type="entry name" value="MFS_1"/>
    <property type="match status" value="1"/>
</dbReference>
<feature type="transmembrane region" description="Helical" evidence="4">
    <location>
        <begin position="262"/>
        <end position="280"/>
    </location>
</feature>
<dbReference type="Proteomes" id="UP000324143">
    <property type="component" value="Unassembled WGS sequence"/>
</dbReference>
<dbReference type="AlphaFoldDB" id="A0A5D0MGS0"/>
<feature type="transmembrane region" description="Helical" evidence="4">
    <location>
        <begin position="292"/>
        <end position="312"/>
    </location>
</feature>
<dbReference type="Gene3D" id="1.20.1250.20">
    <property type="entry name" value="MFS general substrate transporter like domains"/>
    <property type="match status" value="2"/>
</dbReference>
<keyword evidence="7" id="KW-1185">Reference proteome</keyword>
<dbReference type="SUPFAM" id="SSF103473">
    <property type="entry name" value="MFS general substrate transporter"/>
    <property type="match status" value="1"/>
</dbReference>
<feature type="transmembrane region" description="Helical" evidence="4">
    <location>
        <begin position="47"/>
        <end position="67"/>
    </location>
</feature>
<evidence type="ECO:0000256" key="4">
    <source>
        <dbReference type="SAM" id="Phobius"/>
    </source>
</evidence>
<feature type="transmembrane region" description="Helical" evidence="4">
    <location>
        <begin position="137"/>
        <end position="157"/>
    </location>
</feature>
<evidence type="ECO:0000256" key="3">
    <source>
        <dbReference type="ARBA" id="ARBA00023136"/>
    </source>
</evidence>
<feature type="transmembrane region" description="Helical" evidence="4">
    <location>
        <begin position="79"/>
        <end position="97"/>
    </location>
</feature>
<evidence type="ECO:0000256" key="1">
    <source>
        <dbReference type="ARBA" id="ARBA00022692"/>
    </source>
</evidence>
<comment type="caution">
    <text evidence="6">The sequence shown here is derived from an EMBL/GenBank/DDBJ whole genome shotgun (WGS) entry which is preliminary data.</text>
</comment>
<dbReference type="EMBL" id="VSIX01000072">
    <property type="protein sequence ID" value="TYB30793.1"/>
    <property type="molecule type" value="Genomic_DNA"/>
</dbReference>
<dbReference type="InterPro" id="IPR052528">
    <property type="entry name" value="Sugar_transport-like"/>
</dbReference>
<keyword evidence="1 4" id="KW-0812">Transmembrane</keyword>
<feature type="transmembrane region" description="Helical" evidence="4">
    <location>
        <begin position="12"/>
        <end position="31"/>
    </location>
</feature>
<dbReference type="PANTHER" id="PTHR23526">
    <property type="entry name" value="INTEGRAL MEMBRANE TRANSPORT PROTEIN-RELATED"/>
    <property type="match status" value="1"/>
</dbReference>
<feature type="transmembrane region" description="Helical" evidence="4">
    <location>
        <begin position="318"/>
        <end position="341"/>
    </location>
</feature>
<dbReference type="GO" id="GO:0022857">
    <property type="term" value="F:transmembrane transporter activity"/>
    <property type="evidence" value="ECO:0007669"/>
    <property type="project" value="InterPro"/>
</dbReference>
<feature type="domain" description="Major facilitator superfamily (MFS) profile" evidence="5">
    <location>
        <begin position="13"/>
        <end position="411"/>
    </location>
</feature>
<feature type="transmembrane region" description="Helical" evidence="4">
    <location>
        <begin position="389"/>
        <end position="407"/>
    </location>
</feature>
<proteinExistence type="predicted"/>
<dbReference type="PROSITE" id="PS50850">
    <property type="entry name" value="MFS"/>
    <property type="match status" value="1"/>
</dbReference>
<feature type="transmembrane region" description="Helical" evidence="4">
    <location>
        <begin position="169"/>
        <end position="188"/>
    </location>
</feature>
<dbReference type="PANTHER" id="PTHR23526:SF2">
    <property type="entry name" value="MAJOR FACILITATOR SUPERFAMILY (MFS) PROFILE DOMAIN-CONTAINING PROTEIN"/>
    <property type="match status" value="1"/>
</dbReference>
<accession>A0A5D0MGS0</accession>
<reference evidence="6" key="1">
    <citation type="submission" date="2019-08" db="EMBL/GenBank/DDBJ databases">
        <title>Genomic characterization of a novel candidate phylum (ARYD3) from a high temperature, high salinity tertiary oil reservoir in north central Oklahoma, USA.</title>
        <authorList>
            <person name="Youssef N.H."/>
            <person name="Yadav A."/>
            <person name="Elshahed M.S."/>
        </authorList>
    </citation>
    <scope>NUCLEOTIDE SEQUENCE [LARGE SCALE GENOMIC DNA]</scope>
    <source>
        <strain evidence="6">ARYD3</strain>
    </source>
</reference>
<evidence type="ECO:0000313" key="6">
    <source>
        <dbReference type="EMBL" id="TYB30793.1"/>
    </source>
</evidence>
<protein>
    <submittedName>
        <fullName evidence="6">MFS transporter</fullName>
    </submittedName>
</protein>
<sequence length="424" mass="49257">MKFLNLNKREKRSFIIIIISTFFYGFFLSMIKTRTIIARKALLATDWQLSLLVMIFPVTNFISIWWGKILETTRNKSKFFLYISIFGRLLLIAGLWISNMNQFLILLFIIFFFHSSYIPARNSLFQTNFRRQNRGRLFGITLSLATLISMIISYFAGRFLDLNENYFKYFLFAVGILGFINSFLLYFVRIRDNSKLYKKAKLSFHSIFISPLKRSAQILKKNWQFARFELSFILYGMGFIMMMVAVPIYLVDVLKLSYTTSFLAKVVVAQFGVFLLSPFMGKLHDRWHPNMYNVFSFGLLILYPVFFIISTFFSGSSIQVYIVFFGFLVFGIARATVSIAWNMGSVYFAGDEDSSMYQSIHVTFTGIRGVLAPLFGLLIKKLFGLNSMFYVSMMFFIAASIQSFFAYKKGKNITNRSSSQSTKR</sequence>
<keyword evidence="2 4" id="KW-1133">Transmembrane helix</keyword>
<evidence type="ECO:0000313" key="7">
    <source>
        <dbReference type="Proteomes" id="UP000324143"/>
    </source>
</evidence>
<dbReference type="InterPro" id="IPR020846">
    <property type="entry name" value="MFS_dom"/>
</dbReference>
<feature type="transmembrane region" description="Helical" evidence="4">
    <location>
        <begin position="362"/>
        <end position="383"/>
    </location>
</feature>
<keyword evidence="3 4" id="KW-0472">Membrane</keyword>
<evidence type="ECO:0000259" key="5">
    <source>
        <dbReference type="PROSITE" id="PS50850"/>
    </source>
</evidence>
<gene>
    <name evidence="6" type="ORF">FXF47_07350</name>
</gene>
<evidence type="ECO:0000256" key="2">
    <source>
        <dbReference type="ARBA" id="ARBA00022989"/>
    </source>
</evidence>
<name>A0A5D0MGS0_9BACT</name>
<dbReference type="InterPro" id="IPR011701">
    <property type="entry name" value="MFS"/>
</dbReference>
<dbReference type="InterPro" id="IPR036259">
    <property type="entry name" value="MFS_trans_sf"/>
</dbReference>
<feature type="transmembrane region" description="Helical" evidence="4">
    <location>
        <begin position="230"/>
        <end position="250"/>
    </location>
</feature>